<sequence length="172" mass="19745">MQSRREVQQAQSRGSFRKRVRNVLLVILVILLVGWVTYAVSNQPRAAARRQAIQLAEKYGHLQDPQKFYIYNRESTFYTVAGKNQQGQSILVIVPQKGGNIRVLKQADGLSAQQVRTMTRQRRHPAEILKVAPGLFNDKAVWEVTYRNGKGRLCYDLINFKTGKYVQEINNL</sequence>
<dbReference type="AlphaFoldDB" id="A0A0R1WR69"/>
<comment type="caution">
    <text evidence="3">The sequence shown here is derived from an EMBL/GenBank/DDBJ whole genome shotgun (WGS) entry which is preliminary data.</text>
</comment>
<dbReference type="RefSeq" id="WP_056983626.1">
    <property type="nucleotide sequence ID" value="NZ_AZGE01000001.1"/>
</dbReference>
<keyword evidence="1" id="KW-0472">Membrane</keyword>
<evidence type="ECO:0000259" key="2">
    <source>
        <dbReference type="Pfam" id="PF17881"/>
    </source>
</evidence>
<feature type="domain" description="Cell wall elongation regulator TseB-like" evidence="2">
    <location>
        <begin position="51"/>
        <end position="95"/>
    </location>
</feature>
<keyword evidence="1" id="KW-1133">Transmembrane helix</keyword>
<dbReference type="Proteomes" id="UP000050973">
    <property type="component" value="Unassembled WGS sequence"/>
</dbReference>
<dbReference type="InterPro" id="IPR041401">
    <property type="entry name" value="TseB-like_dom"/>
</dbReference>
<reference evidence="3 4" key="1">
    <citation type="journal article" date="2015" name="Genome Announc.">
        <title>Expanding the biotechnology potential of lactobacilli through comparative genomics of 213 strains and associated genera.</title>
        <authorList>
            <person name="Sun Z."/>
            <person name="Harris H.M."/>
            <person name="McCann A."/>
            <person name="Guo C."/>
            <person name="Argimon S."/>
            <person name="Zhang W."/>
            <person name="Yang X."/>
            <person name="Jeffery I.B."/>
            <person name="Cooney J.C."/>
            <person name="Kagawa T.F."/>
            <person name="Liu W."/>
            <person name="Song Y."/>
            <person name="Salvetti E."/>
            <person name="Wrobel A."/>
            <person name="Rasinkangas P."/>
            <person name="Parkhill J."/>
            <person name="Rea M.C."/>
            <person name="O'Sullivan O."/>
            <person name="Ritari J."/>
            <person name="Douillard F.P."/>
            <person name="Paul Ross R."/>
            <person name="Yang R."/>
            <person name="Briner A.E."/>
            <person name="Felis G.E."/>
            <person name="de Vos W.M."/>
            <person name="Barrangou R."/>
            <person name="Klaenhammer T.R."/>
            <person name="Caufield P.W."/>
            <person name="Cui Y."/>
            <person name="Zhang H."/>
            <person name="O'Toole P.W."/>
        </authorList>
    </citation>
    <scope>NUCLEOTIDE SEQUENCE [LARGE SCALE GENOMIC DNA]</scope>
    <source>
        <strain evidence="3 4">DSM 4864</strain>
    </source>
</reference>
<feature type="transmembrane region" description="Helical" evidence="1">
    <location>
        <begin position="20"/>
        <end position="40"/>
    </location>
</feature>
<dbReference type="SUPFAM" id="SSF54403">
    <property type="entry name" value="Cystatin/monellin"/>
    <property type="match status" value="2"/>
</dbReference>
<gene>
    <name evidence="3" type="ORF">FC49_GL000015</name>
</gene>
<protein>
    <recommendedName>
        <fullName evidence="2">Cell wall elongation regulator TseB-like domain-containing protein</fullName>
    </recommendedName>
</protein>
<accession>A0A0R1WR69</accession>
<dbReference type="EMBL" id="AZGE01000001">
    <property type="protein sequence ID" value="KRM16860.1"/>
    <property type="molecule type" value="Genomic_DNA"/>
</dbReference>
<dbReference type="Gene3D" id="3.10.450.40">
    <property type="match status" value="2"/>
</dbReference>
<evidence type="ECO:0000313" key="3">
    <source>
        <dbReference type="EMBL" id="KRM16860.1"/>
    </source>
</evidence>
<evidence type="ECO:0000256" key="1">
    <source>
        <dbReference type="SAM" id="Phobius"/>
    </source>
</evidence>
<proteinExistence type="predicted"/>
<dbReference type="PATRIC" id="fig|1423779.3.peg.15"/>
<dbReference type="InterPro" id="IPR046350">
    <property type="entry name" value="Cystatin_sf"/>
</dbReference>
<keyword evidence="1" id="KW-0812">Transmembrane</keyword>
<evidence type="ECO:0000313" key="4">
    <source>
        <dbReference type="Proteomes" id="UP000050973"/>
    </source>
</evidence>
<dbReference type="Pfam" id="PF17881">
    <property type="entry name" value="TseB"/>
    <property type="match status" value="1"/>
</dbReference>
<organism evidence="3 4">
    <name type="scientific">Limosilactobacillus oris DSM 4864</name>
    <dbReference type="NCBI Taxonomy" id="1423779"/>
    <lineage>
        <taxon>Bacteria</taxon>
        <taxon>Bacillati</taxon>
        <taxon>Bacillota</taxon>
        <taxon>Bacilli</taxon>
        <taxon>Lactobacillales</taxon>
        <taxon>Lactobacillaceae</taxon>
        <taxon>Limosilactobacillus</taxon>
    </lineage>
</organism>
<name>A0A0R1WR69_9LACO</name>